<gene>
    <name evidence="1" type="ORF">AMQ22_00064</name>
</gene>
<organism evidence="1 2">
    <name type="scientific">Candidatus Methanofastidiosum methylothiophilum</name>
    <dbReference type="NCBI Taxonomy" id="1705564"/>
    <lineage>
        <taxon>Archaea</taxon>
        <taxon>Methanobacteriati</taxon>
        <taxon>Methanobacteriota</taxon>
        <taxon>Stenosarchaea group</taxon>
        <taxon>Candidatus Methanofastidiosia</taxon>
        <taxon>Candidatus Methanofastidiosales</taxon>
        <taxon>Candidatus Methanofastidiosaceae</taxon>
        <taxon>Candidatus Methanofastidiosum</taxon>
    </lineage>
</organism>
<proteinExistence type="predicted"/>
<evidence type="ECO:0000313" key="1">
    <source>
        <dbReference type="EMBL" id="KYC53865.1"/>
    </source>
</evidence>
<dbReference type="AlphaFoldDB" id="A0A150J9Q1"/>
<dbReference type="Proteomes" id="UP000075398">
    <property type="component" value="Unassembled WGS sequence"/>
</dbReference>
<reference evidence="1 2" key="1">
    <citation type="journal article" date="2016" name="ISME J.">
        <title>Chasing the elusive Euryarchaeota class WSA2: genomes reveal a uniquely fastidious methyl-reducing methanogen.</title>
        <authorList>
            <person name="Nobu M.K."/>
            <person name="Narihiro T."/>
            <person name="Kuroda K."/>
            <person name="Mei R."/>
            <person name="Liu W.T."/>
        </authorList>
    </citation>
    <scope>NUCLEOTIDE SEQUENCE [LARGE SCALE GENOMIC DNA]</scope>
    <source>
        <strain evidence="1">U1lsi0528_Bin055</strain>
    </source>
</reference>
<accession>A0A150J9Q1</accession>
<comment type="caution">
    <text evidence="1">The sequence shown here is derived from an EMBL/GenBank/DDBJ whole genome shotgun (WGS) entry which is preliminary data.</text>
</comment>
<dbReference type="EMBL" id="LNGC01000001">
    <property type="protein sequence ID" value="KYC53865.1"/>
    <property type="molecule type" value="Genomic_DNA"/>
</dbReference>
<evidence type="ECO:0000313" key="2">
    <source>
        <dbReference type="Proteomes" id="UP000075398"/>
    </source>
</evidence>
<sequence length="396" mass="42727">MIGNWNIGGFIPSNVVTWDYTSKEVILNCASFKKPDGSDPTEEIFQIMDKITSGYDNTSVLSAGTVLQTYLPDDVLIISDGFETFLGTVENVIPVEDKWADEVIYYQIKLAKYIPPKEPIEAEILPDGDERTWDDDWELGYEKYNPACDISAGESSENGLNTYPNNYNTYRPLGTYQDVNVYRHEYMEGAVYDPRYGYLLPEGIRHTIPYDITGYTVVIDAEVKDHIALSTDYLGKGTQMVGAFGEEIPADTWGSEWETTHPVLRVNSTDFEFNRAGVGGQIGLSQDAWINNLDSDKLVLSVEKTSQTPGIFVLQSISIPSSGGENGGGVTSVVSDKCVTKAGGSSTQPNMIKTSGGFAGGGAWKTTGVSIGAGMGPISVVQVGVSSKSSGGGMGG</sequence>
<name>A0A150J9Q1_9EURY</name>
<protein>
    <submittedName>
        <fullName evidence="1">Uncharacterized protein</fullName>
    </submittedName>
</protein>